<sequence>MTILYLTDKEKGFEEKQLDKFDLDTLTGLVEGPPEALYLPENIVLWKNPKAALLNQEKRLVLRHEGELGDYVHGPVAITGTDGTKTIALNDDQIKKFKEITEEVEVDGEKLTAVNY</sequence>
<feature type="domain" description="DUF3846" evidence="1">
    <location>
        <begin position="1"/>
        <end position="99"/>
    </location>
</feature>
<proteinExistence type="predicted"/>
<dbReference type="EMBL" id="PZJJ01000017">
    <property type="protein sequence ID" value="PTL38544.1"/>
    <property type="molecule type" value="Genomic_DNA"/>
</dbReference>
<organism evidence="2 3">
    <name type="scientific">Alkalicoccus saliphilus</name>
    <dbReference type="NCBI Taxonomy" id="200989"/>
    <lineage>
        <taxon>Bacteria</taxon>
        <taxon>Bacillati</taxon>
        <taxon>Bacillota</taxon>
        <taxon>Bacilli</taxon>
        <taxon>Bacillales</taxon>
        <taxon>Bacillaceae</taxon>
        <taxon>Alkalicoccus</taxon>
    </lineage>
</organism>
<name>A0A2T4U582_9BACI</name>
<gene>
    <name evidence="2" type="ORF">C6Y45_10900</name>
</gene>
<comment type="caution">
    <text evidence="2">The sequence shown here is derived from an EMBL/GenBank/DDBJ whole genome shotgun (WGS) entry which is preliminary data.</text>
</comment>
<accession>A0A2T4U582</accession>
<keyword evidence="3" id="KW-1185">Reference proteome</keyword>
<evidence type="ECO:0000313" key="2">
    <source>
        <dbReference type="EMBL" id="PTL38544.1"/>
    </source>
</evidence>
<dbReference type="AlphaFoldDB" id="A0A2T4U582"/>
<dbReference type="InterPro" id="IPR024559">
    <property type="entry name" value="DUF3846"/>
</dbReference>
<protein>
    <recommendedName>
        <fullName evidence="1">DUF3846 domain-containing protein</fullName>
    </recommendedName>
</protein>
<dbReference type="Pfam" id="PF12957">
    <property type="entry name" value="DUF3846"/>
    <property type="match status" value="1"/>
</dbReference>
<dbReference type="RefSeq" id="WP_107585249.1">
    <property type="nucleotide sequence ID" value="NZ_PZJJ01000017.1"/>
</dbReference>
<dbReference type="OrthoDB" id="2879180at2"/>
<dbReference type="Proteomes" id="UP000240509">
    <property type="component" value="Unassembled WGS sequence"/>
</dbReference>
<reference evidence="2 3" key="1">
    <citation type="submission" date="2018-03" db="EMBL/GenBank/DDBJ databases">
        <title>Alkalicoccus saliphilus sp. nov., isolated from a mineral pool.</title>
        <authorList>
            <person name="Zhao B."/>
        </authorList>
    </citation>
    <scope>NUCLEOTIDE SEQUENCE [LARGE SCALE GENOMIC DNA]</scope>
    <source>
        <strain evidence="2 3">6AG</strain>
    </source>
</reference>
<evidence type="ECO:0000259" key="1">
    <source>
        <dbReference type="Pfam" id="PF12957"/>
    </source>
</evidence>
<evidence type="ECO:0000313" key="3">
    <source>
        <dbReference type="Proteomes" id="UP000240509"/>
    </source>
</evidence>